<evidence type="ECO:0000256" key="1">
    <source>
        <dbReference type="SAM" id="SignalP"/>
    </source>
</evidence>
<dbReference type="AlphaFoldDB" id="A0A853C380"/>
<evidence type="ECO:0008006" key="4">
    <source>
        <dbReference type="Google" id="ProtNLM"/>
    </source>
</evidence>
<evidence type="ECO:0000313" key="3">
    <source>
        <dbReference type="Proteomes" id="UP000530424"/>
    </source>
</evidence>
<feature type="signal peptide" evidence="1">
    <location>
        <begin position="1"/>
        <end position="24"/>
    </location>
</feature>
<sequence length="43" mass="4299">MNTVIAAIVGALAAGAVMVGGVNAAQDTTEPVAQSELYTYSSR</sequence>
<name>A0A853C380_9ACTN</name>
<protein>
    <recommendedName>
        <fullName evidence="4">DUF2613 family protein</fullName>
    </recommendedName>
</protein>
<organism evidence="2 3">
    <name type="scientific">Nocardioides thalensis</name>
    <dbReference type="NCBI Taxonomy" id="1914755"/>
    <lineage>
        <taxon>Bacteria</taxon>
        <taxon>Bacillati</taxon>
        <taxon>Actinomycetota</taxon>
        <taxon>Actinomycetes</taxon>
        <taxon>Propionibacteriales</taxon>
        <taxon>Nocardioidaceae</taxon>
        <taxon>Nocardioides</taxon>
    </lineage>
</organism>
<comment type="caution">
    <text evidence="2">The sequence shown here is derived from an EMBL/GenBank/DDBJ whole genome shotgun (WGS) entry which is preliminary data.</text>
</comment>
<gene>
    <name evidence="2" type="ORF">HNR19_001736</name>
</gene>
<accession>A0A853C380</accession>
<dbReference type="EMBL" id="JACCFP010000001">
    <property type="protein sequence ID" value="NYJ01038.1"/>
    <property type="molecule type" value="Genomic_DNA"/>
</dbReference>
<feature type="chain" id="PRO_5032510244" description="DUF2613 family protein" evidence="1">
    <location>
        <begin position="25"/>
        <end position="43"/>
    </location>
</feature>
<proteinExistence type="predicted"/>
<dbReference type="RefSeq" id="WP_281366470.1">
    <property type="nucleotide sequence ID" value="NZ_JACCFP010000001.1"/>
</dbReference>
<dbReference type="Proteomes" id="UP000530424">
    <property type="component" value="Unassembled WGS sequence"/>
</dbReference>
<evidence type="ECO:0000313" key="2">
    <source>
        <dbReference type="EMBL" id="NYJ01038.1"/>
    </source>
</evidence>
<keyword evidence="3" id="KW-1185">Reference proteome</keyword>
<reference evidence="2 3" key="1">
    <citation type="submission" date="2020-07" db="EMBL/GenBank/DDBJ databases">
        <title>Sequencing the genomes of 1000 actinobacteria strains.</title>
        <authorList>
            <person name="Klenk H.-P."/>
        </authorList>
    </citation>
    <scope>NUCLEOTIDE SEQUENCE [LARGE SCALE GENOMIC DNA]</scope>
    <source>
        <strain evidence="2 3">DSM 103833</strain>
    </source>
</reference>
<keyword evidence="1" id="KW-0732">Signal</keyword>